<feature type="compositionally biased region" description="Low complexity" evidence="8">
    <location>
        <begin position="338"/>
        <end position="352"/>
    </location>
</feature>
<keyword evidence="6 7" id="KW-0067">ATP-binding</keyword>
<sequence length="528" mass="56618">MASPDGQQLIARRYRLIRKLGQGGMGAVWEGHDALLDRPVAVKEVLLPSGLSGVERERQLQRTSREARTAAKISHPGIVAIYDVAEQDGRPWIVMELVKAPSLDRVVAESGSVPTRQVADIGRQILSALMAAHAAGILHRDVKPANILVTPEGRAVLTDFGIATATGDSSLTQTGMVTGSPAFLAPERARGKDVGPASDLWSLGATLYAAVIGRSPFERGETMATLSALLTEEPDFTRVPPALHPALKCLLERDPALRIGAAEADRLLAEVAVPEKGRRRRGKDTPAPAPARSAPGRGRRGTARRGGGRTALVAAALVVVLGGGTAAYLTLSSGDGAGPADATATGAPTVAGEPQATPVAAEKAPSATPSARPTRTLSPYRPYRSRAGWKVDAPRLWRGSVHESYTQWVRRDGKAHLAIEEITSYTGAMEILTDMETTLKPQVKGYERGYMRTIPSEHGKAVEWGFVFTATGNEGQSWLRPGTTYREVRRVIVGEEGSIVLKWTTEQEVWAPHQTAMRWVFRSFTPAE</sequence>
<dbReference type="AlphaFoldDB" id="A0A919VB33"/>
<dbReference type="CDD" id="cd14014">
    <property type="entry name" value="STKc_PknB_like"/>
    <property type="match status" value="1"/>
</dbReference>
<feature type="compositionally biased region" description="Polar residues" evidence="8">
    <location>
        <begin position="367"/>
        <end position="377"/>
    </location>
</feature>
<dbReference type="PROSITE" id="PS00108">
    <property type="entry name" value="PROTEIN_KINASE_ST"/>
    <property type="match status" value="1"/>
</dbReference>
<feature type="region of interest" description="Disordered" evidence="8">
    <location>
        <begin position="273"/>
        <end position="307"/>
    </location>
</feature>
<dbReference type="Gene3D" id="3.30.200.20">
    <property type="entry name" value="Phosphorylase Kinase, domain 1"/>
    <property type="match status" value="1"/>
</dbReference>
<evidence type="ECO:0000256" key="6">
    <source>
        <dbReference type="ARBA" id="ARBA00022840"/>
    </source>
</evidence>
<evidence type="ECO:0000256" key="3">
    <source>
        <dbReference type="ARBA" id="ARBA00022679"/>
    </source>
</evidence>
<dbReference type="InterPro" id="IPR000719">
    <property type="entry name" value="Prot_kinase_dom"/>
</dbReference>
<dbReference type="EMBL" id="BOOW01000011">
    <property type="protein sequence ID" value="GII91714.1"/>
    <property type="molecule type" value="Genomic_DNA"/>
</dbReference>
<dbReference type="GO" id="GO:0004674">
    <property type="term" value="F:protein serine/threonine kinase activity"/>
    <property type="evidence" value="ECO:0007669"/>
    <property type="project" value="UniProtKB-KW"/>
</dbReference>
<comment type="caution">
    <text evidence="10">The sequence shown here is derived from an EMBL/GenBank/DDBJ whole genome shotgun (WGS) entry which is preliminary data.</text>
</comment>
<evidence type="ECO:0000256" key="4">
    <source>
        <dbReference type="ARBA" id="ARBA00022741"/>
    </source>
</evidence>
<evidence type="ECO:0000256" key="1">
    <source>
        <dbReference type="ARBA" id="ARBA00012513"/>
    </source>
</evidence>
<gene>
    <name evidence="10" type="ORF">Ssi02_19450</name>
</gene>
<dbReference type="SMART" id="SM00220">
    <property type="entry name" value="S_TKc"/>
    <property type="match status" value="1"/>
</dbReference>
<keyword evidence="3" id="KW-0808">Transferase</keyword>
<dbReference type="PANTHER" id="PTHR43289">
    <property type="entry name" value="MITOGEN-ACTIVATED PROTEIN KINASE KINASE KINASE 20-RELATED"/>
    <property type="match status" value="1"/>
</dbReference>
<reference evidence="10" key="1">
    <citation type="submission" date="2021-01" db="EMBL/GenBank/DDBJ databases">
        <title>Whole genome shotgun sequence of Sinosporangium siamense NBRC 109515.</title>
        <authorList>
            <person name="Komaki H."/>
            <person name="Tamura T."/>
        </authorList>
    </citation>
    <scope>NUCLEOTIDE SEQUENCE</scope>
    <source>
        <strain evidence="10">NBRC 109515</strain>
    </source>
</reference>
<feature type="region of interest" description="Disordered" evidence="8">
    <location>
        <begin position="338"/>
        <end position="379"/>
    </location>
</feature>
<dbReference type="PROSITE" id="PS50011">
    <property type="entry name" value="PROTEIN_KINASE_DOM"/>
    <property type="match status" value="1"/>
</dbReference>
<dbReference type="EC" id="2.7.11.1" evidence="1"/>
<dbReference type="InterPro" id="IPR011009">
    <property type="entry name" value="Kinase-like_dom_sf"/>
</dbReference>
<dbReference type="InterPro" id="IPR008271">
    <property type="entry name" value="Ser/Thr_kinase_AS"/>
</dbReference>
<dbReference type="Pfam" id="PF00069">
    <property type="entry name" value="Pkinase"/>
    <property type="match status" value="1"/>
</dbReference>
<accession>A0A919VB33</accession>
<organism evidence="10 11">
    <name type="scientific">Sinosporangium siamense</name>
    <dbReference type="NCBI Taxonomy" id="1367973"/>
    <lineage>
        <taxon>Bacteria</taxon>
        <taxon>Bacillati</taxon>
        <taxon>Actinomycetota</taxon>
        <taxon>Actinomycetes</taxon>
        <taxon>Streptosporangiales</taxon>
        <taxon>Streptosporangiaceae</taxon>
        <taxon>Sinosporangium</taxon>
    </lineage>
</organism>
<dbReference type="GO" id="GO:0005524">
    <property type="term" value="F:ATP binding"/>
    <property type="evidence" value="ECO:0007669"/>
    <property type="project" value="UniProtKB-UniRule"/>
</dbReference>
<evidence type="ECO:0000313" key="10">
    <source>
        <dbReference type="EMBL" id="GII91714.1"/>
    </source>
</evidence>
<dbReference type="SUPFAM" id="SSF56112">
    <property type="entry name" value="Protein kinase-like (PK-like)"/>
    <property type="match status" value="1"/>
</dbReference>
<evidence type="ECO:0000259" key="9">
    <source>
        <dbReference type="PROSITE" id="PS50011"/>
    </source>
</evidence>
<dbReference type="InterPro" id="IPR017441">
    <property type="entry name" value="Protein_kinase_ATP_BS"/>
</dbReference>
<dbReference type="PANTHER" id="PTHR43289:SF6">
    <property type="entry name" value="SERINE_THREONINE-PROTEIN KINASE NEKL-3"/>
    <property type="match status" value="1"/>
</dbReference>
<evidence type="ECO:0000313" key="11">
    <source>
        <dbReference type="Proteomes" id="UP000606172"/>
    </source>
</evidence>
<protein>
    <recommendedName>
        <fullName evidence="1">non-specific serine/threonine protein kinase</fullName>
        <ecNumber evidence="1">2.7.11.1</ecNumber>
    </recommendedName>
</protein>
<feature type="binding site" evidence="7">
    <location>
        <position position="43"/>
    </location>
    <ligand>
        <name>ATP</name>
        <dbReference type="ChEBI" id="CHEBI:30616"/>
    </ligand>
</feature>
<keyword evidence="2" id="KW-0723">Serine/threonine-protein kinase</keyword>
<feature type="compositionally biased region" description="Basic residues" evidence="8">
    <location>
        <begin position="297"/>
        <end position="307"/>
    </location>
</feature>
<keyword evidence="11" id="KW-1185">Reference proteome</keyword>
<dbReference type="Proteomes" id="UP000606172">
    <property type="component" value="Unassembled WGS sequence"/>
</dbReference>
<evidence type="ECO:0000256" key="8">
    <source>
        <dbReference type="SAM" id="MobiDB-lite"/>
    </source>
</evidence>
<keyword evidence="5" id="KW-0418">Kinase</keyword>
<name>A0A919VB33_9ACTN</name>
<dbReference type="PROSITE" id="PS00107">
    <property type="entry name" value="PROTEIN_KINASE_ATP"/>
    <property type="match status" value="1"/>
</dbReference>
<dbReference type="Gene3D" id="1.10.510.10">
    <property type="entry name" value="Transferase(Phosphotransferase) domain 1"/>
    <property type="match status" value="1"/>
</dbReference>
<dbReference type="RefSeq" id="WP_204023737.1">
    <property type="nucleotide sequence ID" value="NZ_BOOW01000011.1"/>
</dbReference>
<feature type="domain" description="Protein kinase" evidence="9">
    <location>
        <begin position="14"/>
        <end position="268"/>
    </location>
</feature>
<evidence type="ECO:0000256" key="7">
    <source>
        <dbReference type="PROSITE-ProRule" id="PRU10141"/>
    </source>
</evidence>
<keyword evidence="4 7" id="KW-0547">Nucleotide-binding</keyword>
<evidence type="ECO:0000256" key="2">
    <source>
        <dbReference type="ARBA" id="ARBA00022527"/>
    </source>
</evidence>
<evidence type="ECO:0000256" key="5">
    <source>
        <dbReference type="ARBA" id="ARBA00022777"/>
    </source>
</evidence>
<proteinExistence type="predicted"/>